<reference evidence="1 2" key="1">
    <citation type="journal article" date="2021" name="Mar. Drugs">
        <title>Genome Reduction and Secondary Metabolism of the Marine Sponge-Associated Cyanobacterium Leptothoe.</title>
        <authorList>
            <person name="Konstantinou D."/>
            <person name="Popin R.V."/>
            <person name="Fewer D.P."/>
            <person name="Sivonen K."/>
            <person name="Gkelis S."/>
        </authorList>
    </citation>
    <scope>NUCLEOTIDE SEQUENCE [LARGE SCALE GENOMIC DNA]</scope>
    <source>
        <strain evidence="1 2">TAU-MAC 1615</strain>
    </source>
</reference>
<dbReference type="Proteomes" id="UP001196661">
    <property type="component" value="Unassembled WGS sequence"/>
</dbReference>
<protein>
    <submittedName>
        <fullName evidence="1">Type V CRISPR-associated protein Cas12k</fullName>
    </submittedName>
</protein>
<dbReference type="NCBIfam" id="NF038191">
    <property type="entry name" value="V_Cas12k"/>
    <property type="match status" value="1"/>
</dbReference>
<proteinExistence type="predicted"/>
<evidence type="ECO:0000313" key="1">
    <source>
        <dbReference type="EMBL" id="MBT9313806.1"/>
    </source>
</evidence>
<dbReference type="RefSeq" id="WP_215619695.1">
    <property type="nucleotide sequence ID" value="NZ_JADOER010000017.1"/>
</dbReference>
<gene>
    <name evidence="1" type="primary">cas12k</name>
    <name evidence="1" type="ORF">IXB28_16465</name>
</gene>
<name>A0ABS5Y7R3_9CYAN</name>
<dbReference type="InterPro" id="IPR049868">
    <property type="entry name" value="V_Cas12k"/>
</dbReference>
<evidence type="ECO:0000313" key="2">
    <source>
        <dbReference type="Proteomes" id="UP001196661"/>
    </source>
</evidence>
<dbReference type="EMBL" id="JADOER010000017">
    <property type="protein sequence ID" value="MBT9313806.1"/>
    <property type="molecule type" value="Genomic_DNA"/>
</dbReference>
<comment type="caution">
    <text evidence="1">The sequence shown here is derived from an EMBL/GenBank/DDBJ whole genome shotgun (WGS) entry which is preliminary data.</text>
</comment>
<keyword evidence="2" id="KW-1185">Reference proteome</keyword>
<sequence>MSQITIQCRLVAAEATRQYLWELASEKNTPLINELIQDVVSHPDFEIWRQKGRHPSDVVSKHCKLLKSKAQFSGQPSRFYMSAEKVVNYIFKSWFKIQNRHQRRLSGKQDWLNILKSDEELAEICSLQNDAYFGTSMTSASAVK</sequence>
<organism evidence="1 2">
    <name type="scientific">Leptothoe kymatousa TAU-MAC 1615</name>
    <dbReference type="NCBI Taxonomy" id="2364775"/>
    <lineage>
        <taxon>Bacteria</taxon>
        <taxon>Bacillati</taxon>
        <taxon>Cyanobacteriota</taxon>
        <taxon>Cyanophyceae</taxon>
        <taxon>Nodosilineales</taxon>
        <taxon>Cymatolegaceae</taxon>
        <taxon>Leptothoe</taxon>
        <taxon>Leptothoe kymatousa</taxon>
    </lineage>
</organism>
<accession>A0ABS5Y7R3</accession>